<dbReference type="Gene3D" id="3.40.50.2300">
    <property type="match status" value="2"/>
</dbReference>
<dbReference type="InterPro" id="IPR028081">
    <property type="entry name" value="Leu-bd"/>
</dbReference>
<organism evidence="6 7">
    <name type="scientific">Fulvimarina manganoxydans</name>
    <dbReference type="NCBI Taxonomy" id="937218"/>
    <lineage>
        <taxon>Bacteria</taxon>
        <taxon>Pseudomonadati</taxon>
        <taxon>Pseudomonadota</taxon>
        <taxon>Alphaproteobacteria</taxon>
        <taxon>Hyphomicrobiales</taxon>
        <taxon>Aurantimonadaceae</taxon>
        <taxon>Fulvimarina</taxon>
    </lineage>
</organism>
<dbReference type="STRING" id="937218.SAMN06297251_12468"/>
<keyword evidence="7" id="KW-1185">Reference proteome</keyword>
<evidence type="ECO:0000256" key="3">
    <source>
        <dbReference type="ARBA" id="ARBA00022970"/>
    </source>
</evidence>
<dbReference type="PANTHER" id="PTHR30483">
    <property type="entry name" value="LEUCINE-SPECIFIC-BINDING PROTEIN"/>
    <property type="match status" value="1"/>
</dbReference>
<dbReference type="RefSeq" id="WP_084412192.1">
    <property type="nucleotide sequence ID" value="NZ_FWXR01000024.1"/>
</dbReference>
<evidence type="ECO:0000256" key="4">
    <source>
        <dbReference type="SAM" id="SignalP"/>
    </source>
</evidence>
<evidence type="ECO:0000313" key="6">
    <source>
        <dbReference type="EMBL" id="SMD08180.1"/>
    </source>
</evidence>
<reference evidence="6 7" key="1">
    <citation type="submission" date="2017-04" db="EMBL/GenBank/DDBJ databases">
        <authorList>
            <person name="Afonso C.L."/>
            <person name="Miller P.J."/>
            <person name="Scott M.A."/>
            <person name="Spackman E."/>
            <person name="Goraichik I."/>
            <person name="Dimitrov K.M."/>
            <person name="Suarez D.L."/>
            <person name="Swayne D.E."/>
        </authorList>
    </citation>
    <scope>NUCLEOTIDE SEQUENCE [LARGE SCALE GENOMIC DNA]</scope>
    <source>
        <strain evidence="6 7">CGMCC 1.10972</strain>
    </source>
</reference>
<feature type="signal peptide" evidence="4">
    <location>
        <begin position="1"/>
        <end position="30"/>
    </location>
</feature>
<comment type="similarity">
    <text evidence="1">Belongs to the leucine-binding protein family.</text>
</comment>
<sequence length="417" mass="44947">MTKQVRAVSRAIVGGCLAVVLLSAAPAALAQESAAPGAPTVGAAQAKAEVKIGFLRTYERTLALSALNIPPEDIGLAGANVAIADNNTTGSFMGQSFTLDVTTLKPGDDVKPAAQAMLDAGVHYIVTDLSAADTLTVADMAASADALVLNAGATENNLRNEDCRANMLHTAPSTAMLTDGLAQYLMWKQWRDWALVEGEHEADQLFAESLKRSATKFGGNIVAEKVFEDKGGARATDSGQALVQRQLPVFLQDLPEHDVLLVADRSEVFGTYVPWRTWIPRPVAGTAGLTPGSWHPASEQWGGAQIQNRFEDAVGRRMESEDMQAWTAVRIIGEAASRTQSTDPKVLDDFIKSDDFTVAAFKGQRLTFRNWNWQLRQPILLGTEDSVVTDSPQEGFLHQVSNLDTLGYDRPESTCSF</sequence>
<dbReference type="OrthoDB" id="5341635at2"/>
<keyword evidence="2 4" id="KW-0732">Signal</keyword>
<dbReference type="NCBIfam" id="TIGR03863">
    <property type="entry name" value="PQQ_ABC_bind"/>
    <property type="match status" value="1"/>
</dbReference>
<evidence type="ECO:0000313" key="7">
    <source>
        <dbReference type="Proteomes" id="UP000192656"/>
    </source>
</evidence>
<dbReference type="Pfam" id="PF13458">
    <property type="entry name" value="Peripla_BP_6"/>
    <property type="match status" value="1"/>
</dbReference>
<feature type="domain" description="Leucine-binding protein" evidence="5">
    <location>
        <begin position="76"/>
        <end position="228"/>
    </location>
</feature>
<feature type="chain" id="PRO_5012009278" evidence="4">
    <location>
        <begin position="31"/>
        <end position="417"/>
    </location>
</feature>
<dbReference type="InterPro" id="IPR022478">
    <property type="entry name" value="ABC_transptr_sub-bd_PQQ"/>
</dbReference>
<dbReference type="InterPro" id="IPR051010">
    <property type="entry name" value="BCAA_transport"/>
</dbReference>
<dbReference type="SUPFAM" id="SSF53822">
    <property type="entry name" value="Periplasmic binding protein-like I"/>
    <property type="match status" value="1"/>
</dbReference>
<dbReference type="InterPro" id="IPR028082">
    <property type="entry name" value="Peripla_BP_I"/>
</dbReference>
<dbReference type="PANTHER" id="PTHR30483:SF6">
    <property type="entry name" value="PERIPLASMIC BINDING PROTEIN OF ABC TRANSPORTER FOR NATURAL AMINO ACIDS"/>
    <property type="match status" value="1"/>
</dbReference>
<dbReference type="EMBL" id="FWXR01000024">
    <property type="protein sequence ID" value="SMD08180.1"/>
    <property type="molecule type" value="Genomic_DNA"/>
</dbReference>
<protein>
    <submittedName>
        <fullName evidence="6">Amino acid/amide ABC transporter substrate-binding protein, HAAT family</fullName>
    </submittedName>
</protein>
<dbReference type="GO" id="GO:0006865">
    <property type="term" value="P:amino acid transport"/>
    <property type="evidence" value="ECO:0007669"/>
    <property type="project" value="UniProtKB-KW"/>
</dbReference>
<evidence type="ECO:0000256" key="1">
    <source>
        <dbReference type="ARBA" id="ARBA00010062"/>
    </source>
</evidence>
<keyword evidence="3" id="KW-0813">Transport</keyword>
<name>A0A1W2EEJ1_9HYPH</name>
<gene>
    <name evidence="6" type="ORF">SAMN06297251_12468</name>
</gene>
<proteinExistence type="inferred from homology"/>
<keyword evidence="3" id="KW-0029">Amino-acid transport</keyword>
<dbReference type="CDD" id="cd06268">
    <property type="entry name" value="PBP1_ABC_transporter_LIVBP-like"/>
    <property type="match status" value="1"/>
</dbReference>
<dbReference type="Proteomes" id="UP000192656">
    <property type="component" value="Unassembled WGS sequence"/>
</dbReference>
<dbReference type="AlphaFoldDB" id="A0A1W2EEJ1"/>
<evidence type="ECO:0000256" key="2">
    <source>
        <dbReference type="ARBA" id="ARBA00022729"/>
    </source>
</evidence>
<accession>A0A1W2EEJ1</accession>
<evidence type="ECO:0000259" key="5">
    <source>
        <dbReference type="Pfam" id="PF13458"/>
    </source>
</evidence>